<dbReference type="Gene3D" id="2.160.10.10">
    <property type="entry name" value="Hexapeptide repeat proteins"/>
    <property type="match status" value="1"/>
</dbReference>
<organism evidence="7">
    <name type="scientific">Salix viminalis</name>
    <name type="common">Common osier</name>
    <name type="synonym">Basket willow</name>
    <dbReference type="NCBI Taxonomy" id="40686"/>
    <lineage>
        <taxon>Eukaryota</taxon>
        <taxon>Viridiplantae</taxon>
        <taxon>Streptophyta</taxon>
        <taxon>Embryophyta</taxon>
        <taxon>Tracheophyta</taxon>
        <taxon>Spermatophyta</taxon>
        <taxon>Magnoliopsida</taxon>
        <taxon>eudicotyledons</taxon>
        <taxon>Gunneridae</taxon>
        <taxon>Pentapetalae</taxon>
        <taxon>rosids</taxon>
        <taxon>fabids</taxon>
        <taxon>Malpighiales</taxon>
        <taxon>Salicaceae</taxon>
        <taxon>Saliceae</taxon>
        <taxon>Salix</taxon>
    </lineage>
</organism>
<dbReference type="InterPro" id="IPR001451">
    <property type="entry name" value="Hexapep"/>
</dbReference>
<reference evidence="7" key="1">
    <citation type="submission" date="2019-03" db="EMBL/GenBank/DDBJ databases">
        <authorList>
            <person name="Mank J."/>
            <person name="Almeida P."/>
        </authorList>
    </citation>
    <scope>NUCLEOTIDE SEQUENCE</scope>
    <source>
        <strain evidence="7">78183</strain>
    </source>
</reference>
<keyword evidence="1" id="KW-0444">Lipid biosynthesis</keyword>
<sequence>MQMQMLILIVQTRLTPPQTQTLTSFTPPPTSTLTLSRATGAVVGDHLPGRTVLGRSNVIGHHAVIGVKCQDLKYKVIGDNNLIMGSCHIAHDCKIGNNNIFANSTLLAGHVVVEDYTHTAGAIVVHQFCHIGSFSFVGGGSVVSQDVPKYTMVAGERAELRGLNLEGLRRHEFTATEEEDKELGKIPVVCTMIQSLRDSFAQNRRGICKFRYFSGS</sequence>
<dbReference type="Pfam" id="PF13720">
    <property type="entry name" value="Acetyltransf_11"/>
    <property type="match status" value="1"/>
</dbReference>
<evidence type="ECO:0000256" key="5">
    <source>
        <dbReference type="ARBA" id="ARBA00023315"/>
    </source>
</evidence>
<keyword evidence="5" id="KW-0012">Acyltransferase</keyword>
<dbReference type="InterPro" id="IPR010137">
    <property type="entry name" value="Lipid_A_LpxA"/>
</dbReference>
<keyword evidence="3" id="KW-0808">Transferase</keyword>
<keyword evidence="2" id="KW-0441">Lipid A biosynthesis</keyword>
<evidence type="ECO:0000256" key="4">
    <source>
        <dbReference type="ARBA" id="ARBA00023098"/>
    </source>
</evidence>
<dbReference type="GO" id="GO:0009245">
    <property type="term" value="P:lipid A biosynthetic process"/>
    <property type="evidence" value="ECO:0007669"/>
    <property type="project" value="UniProtKB-KW"/>
</dbReference>
<keyword evidence="4" id="KW-0443">Lipid metabolism</keyword>
<evidence type="ECO:0000256" key="3">
    <source>
        <dbReference type="ARBA" id="ARBA00022679"/>
    </source>
</evidence>
<dbReference type="Pfam" id="PF00132">
    <property type="entry name" value="Hexapep"/>
    <property type="match status" value="1"/>
</dbReference>
<dbReference type="PANTHER" id="PTHR43480">
    <property type="entry name" value="ACYL-[ACYL-CARRIER-PROTEIN]--UDP-N-ACETYLGLUCOSAMINE O-ACYLTRANSFERASE"/>
    <property type="match status" value="1"/>
</dbReference>
<dbReference type="SUPFAM" id="SSF51161">
    <property type="entry name" value="Trimeric LpxA-like enzymes"/>
    <property type="match status" value="1"/>
</dbReference>
<dbReference type="GO" id="GO:0008780">
    <property type="term" value="F:acyl-[acyl-carrier-protein]-UDP-N-acetylglucosamine O-acyltransferase activity"/>
    <property type="evidence" value="ECO:0007669"/>
    <property type="project" value="InterPro"/>
</dbReference>
<feature type="domain" description="UDP N-acetylglucosamine O-acyltransferase C-terminal" evidence="6">
    <location>
        <begin position="146"/>
        <end position="177"/>
    </location>
</feature>
<accession>A0A6N2MZX9</accession>
<protein>
    <recommendedName>
        <fullName evidence="6">UDP N-acetylglucosamine O-acyltransferase C-terminal domain-containing protein</fullName>
    </recommendedName>
</protein>
<dbReference type="InterPro" id="IPR037157">
    <property type="entry name" value="Acetyltransf_C_sf"/>
</dbReference>
<dbReference type="EMBL" id="CAADRP010001874">
    <property type="protein sequence ID" value="VFU55168.1"/>
    <property type="molecule type" value="Genomic_DNA"/>
</dbReference>
<proteinExistence type="predicted"/>
<evidence type="ECO:0000259" key="6">
    <source>
        <dbReference type="Pfam" id="PF13720"/>
    </source>
</evidence>
<evidence type="ECO:0000256" key="2">
    <source>
        <dbReference type="ARBA" id="ARBA00022556"/>
    </source>
</evidence>
<dbReference type="GO" id="GO:0016020">
    <property type="term" value="C:membrane"/>
    <property type="evidence" value="ECO:0007669"/>
    <property type="project" value="GOC"/>
</dbReference>
<evidence type="ECO:0000313" key="7">
    <source>
        <dbReference type="EMBL" id="VFU55168.1"/>
    </source>
</evidence>
<evidence type="ECO:0000256" key="1">
    <source>
        <dbReference type="ARBA" id="ARBA00022516"/>
    </source>
</evidence>
<gene>
    <name evidence="7" type="ORF">SVIM_LOCUS390809</name>
</gene>
<name>A0A6N2MZX9_SALVM</name>
<dbReference type="AlphaFoldDB" id="A0A6N2MZX9"/>
<dbReference type="InterPro" id="IPR011004">
    <property type="entry name" value="Trimer_LpxA-like_sf"/>
</dbReference>
<dbReference type="InterPro" id="IPR029098">
    <property type="entry name" value="Acetyltransf_C"/>
</dbReference>
<dbReference type="PANTHER" id="PTHR43480:SF1">
    <property type="entry name" value="ACYL-[ACYL-CARRIER-PROTEIN]--UDP-N-ACETYLGLUCOSAMINE O-ACYLTRANSFERASE, MITOCHONDRIAL-RELATED"/>
    <property type="match status" value="1"/>
</dbReference>
<dbReference type="Gene3D" id="1.20.1180.10">
    <property type="entry name" value="Udp N-acetylglucosamine O-acyltransferase, C-terminal domain"/>
    <property type="match status" value="1"/>
</dbReference>